<reference evidence="9 10" key="1">
    <citation type="submission" date="2016-01" db="EMBL/GenBank/DDBJ databases">
        <authorList>
            <person name="Regsiter A."/>
            <person name="william w."/>
        </authorList>
    </citation>
    <scope>NUCLEOTIDE SEQUENCE [LARGE SCALE GENOMIC DNA]</scope>
    <source>
        <strain evidence="9 10">CFBP 5494</strain>
    </source>
</reference>
<feature type="region of interest" description="Disordered" evidence="8">
    <location>
        <begin position="490"/>
        <end position="521"/>
    </location>
</feature>
<evidence type="ECO:0000256" key="8">
    <source>
        <dbReference type="SAM" id="MobiDB-lite"/>
    </source>
</evidence>
<keyword evidence="5" id="KW-0680">Restriction system</keyword>
<dbReference type="GO" id="GO:0009307">
    <property type="term" value="P:DNA restriction-modification system"/>
    <property type="evidence" value="ECO:0007669"/>
    <property type="project" value="UniProtKB-KW"/>
</dbReference>
<feature type="active site" evidence="7">
    <location>
        <position position="74"/>
    </location>
</feature>
<sequence>MKAFEIYSGVGGMGIGFEAAGIQVSGGVDAWDRVGYVRAANGLEYNWADASDLTEFGTQLDRNKVDIVIGGPPCQDFSKGGKRRPGQNAAYTRSYALLIATARPEWFVYENVTEAAESREYYDARRIWLDSGYGLTELFLDASRYGVPQERWRLITIGRRGEAYQFLEDPIRKLASKEQRTVRSILDPRDPDDARLLEIGYYYTRAFSSGAGVFSIDEPTNGINKSFRQKPYGIHKTRENPKDAIRATDAHVLTQQQMARLQGFPRNFKWPISSGKLAVGDIDQMVANAMPPAFAYHIAKAIRERHEGKVSKVNRDFGACLRETRKDLNERTIDNICGRVNRGRILLGGRTYSDAYIEAAELERVFDDIYKAWKENQRLPKDQRDPNVQEPFDTTAKSDMRVALRMYAERPREKSEVEVAIAKGEAKRKREPKRPSLFPRYPAKWLAKWTIEDLLHSPVPTRATKKRLLTPRVPPKTVEEAYLADKAAQDFDPYPDDYHLSPPALDTDENWRPEDYDDPMQDTEYLEHLESLKDDD</sequence>
<proteinExistence type="inferred from homology"/>
<comment type="similarity">
    <text evidence="7">Belongs to the class I-like SAM-binding methyltransferase superfamily. C5-methyltransferase family.</text>
</comment>
<keyword evidence="10" id="KW-1185">Reference proteome</keyword>
<dbReference type="Gene3D" id="3.40.50.150">
    <property type="entry name" value="Vaccinia Virus protein VP39"/>
    <property type="match status" value="1"/>
</dbReference>
<evidence type="ECO:0000256" key="5">
    <source>
        <dbReference type="ARBA" id="ARBA00022747"/>
    </source>
</evidence>
<dbReference type="InterPro" id="IPR029063">
    <property type="entry name" value="SAM-dependent_MTases_sf"/>
</dbReference>
<comment type="catalytic activity">
    <reaction evidence="6">
        <text>a 2'-deoxycytidine in DNA + S-adenosyl-L-methionine = a 5-methyl-2'-deoxycytidine in DNA + S-adenosyl-L-homocysteine + H(+)</text>
        <dbReference type="Rhea" id="RHEA:13681"/>
        <dbReference type="Rhea" id="RHEA-COMP:11369"/>
        <dbReference type="Rhea" id="RHEA-COMP:11370"/>
        <dbReference type="ChEBI" id="CHEBI:15378"/>
        <dbReference type="ChEBI" id="CHEBI:57856"/>
        <dbReference type="ChEBI" id="CHEBI:59789"/>
        <dbReference type="ChEBI" id="CHEBI:85452"/>
        <dbReference type="ChEBI" id="CHEBI:85454"/>
        <dbReference type="EC" id="2.1.1.37"/>
    </reaction>
</comment>
<dbReference type="SUPFAM" id="SSF53335">
    <property type="entry name" value="S-adenosyl-L-methionine-dependent methyltransferases"/>
    <property type="match status" value="1"/>
</dbReference>
<keyword evidence="3 7" id="KW-0808">Transferase</keyword>
<gene>
    <name evidence="9" type="ORF">AGR2A_Cc70076</name>
</gene>
<dbReference type="Proteomes" id="UP000191933">
    <property type="component" value="Unassembled WGS sequence"/>
</dbReference>
<accession>A0A9W5B2P1</accession>
<dbReference type="InterPro" id="IPR001525">
    <property type="entry name" value="C5_MeTfrase"/>
</dbReference>
<dbReference type="RefSeq" id="WP_080822465.1">
    <property type="nucleotide sequence ID" value="NZ_LT009718.1"/>
</dbReference>
<dbReference type="InterPro" id="IPR018117">
    <property type="entry name" value="C5_DNA_meth_AS"/>
</dbReference>
<dbReference type="Pfam" id="PF00145">
    <property type="entry name" value="DNA_methylase"/>
    <property type="match status" value="1"/>
</dbReference>
<dbReference type="AlphaFoldDB" id="A0A9W5B2P1"/>
<evidence type="ECO:0000256" key="7">
    <source>
        <dbReference type="PROSITE-ProRule" id="PRU01016"/>
    </source>
</evidence>
<dbReference type="GO" id="GO:0032259">
    <property type="term" value="P:methylation"/>
    <property type="evidence" value="ECO:0007669"/>
    <property type="project" value="UniProtKB-KW"/>
</dbReference>
<dbReference type="EMBL" id="FBVY01000018">
    <property type="protein sequence ID" value="CUW93665.1"/>
    <property type="molecule type" value="Genomic_DNA"/>
</dbReference>
<dbReference type="PRINTS" id="PR00105">
    <property type="entry name" value="C5METTRFRASE"/>
</dbReference>
<evidence type="ECO:0000313" key="9">
    <source>
        <dbReference type="EMBL" id="CUW93665.1"/>
    </source>
</evidence>
<dbReference type="Gene3D" id="3.90.120.10">
    <property type="entry name" value="DNA Methylase, subunit A, domain 2"/>
    <property type="match status" value="1"/>
</dbReference>
<evidence type="ECO:0000256" key="4">
    <source>
        <dbReference type="ARBA" id="ARBA00022691"/>
    </source>
</evidence>
<comment type="caution">
    <text evidence="9">The sequence shown here is derived from an EMBL/GenBank/DDBJ whole genome shotgun (WGS) entry which is preliminary data.</text>
</comment>
<dbReference type="PANTHER" id="PTHR46098">
    <property type="entry name" value="TRNA (CYTOSINE(38)-C(5))-METHYLTRANSFERASE"/>
    <property type="match status" value="1"/>
</dbReference>
<keyword evidence="4 7" id="KW-0949">S-adenosyl-L-methionine</keyword>
<dbReference type="PROSITE" id="PS51679">
    <property type="entry name" value="SAM_MT_C5"/>
    <property type="match status" value="1"/>
</dbReference>
<protein>
    <recommendedName>
        <fullName evidence="1">DNA (cytosine-5-)-methyltransferase</fullName>
        <ecNumber evidence="1">2.1.1.37</ecNumber>
    </recommendedName>
</protein>
<dbReference type="EC" id="2.1.1.37" evidence="1"/>
<organism evidence="9 10">
    <name type="scientific">Agrobacterium genomosp. 2 str. CFBP 5494</name>
    <dbReference type="NCBI Taxonomy" id="1183436"/>
    <lineage>
        <taxon>Bacteria</taxon>
        <taxon>Pseudomonadati</taxon>
        <taxon>Pseudomonadota</taxon>
        <taxon>Alphaproteobacteria</taxon>
        <taxon>Hyphomicrobiales</taxon>
        <taxon>Rhizobiaceae</taxon>
        <taxon>Rhizobium/Agrobacterium group</taxon>
        <taxon>Agrobacterium</taxon>
        <taxon>Agrobacterium tumefaciens complex</taxon>
    </lineage>
</organism>
<dbReference type="PANTHER" id="PTHR46098:SF1">
    <property type="entry name" value="TRNA (CYTOSINE(38)-C(5))-METHYLTRANSFERASE"/>
    <property type="match status" value="1"/>
</dbReference>
<evidence type="ECO:0000256" key="1">
    <source>
        <dbReference type="ARBA" id="ARBA00011975"/>
    </source>
</evidence>
<dbReference type="GO" id="GO:0003886">
    <property type="term" value="F:DNA (cytosine-5-)-methyltransferase activity"/>
    <property type="evidence" value="ECO:0007669"/>
    <property type="project" value="UniProtKB-EC"/>
</dbReference>
<evidence type="ECO:0000256" key="2">
    <source>
        <dbReference type="ARBA" id="ARBA00022603"/>
    </source>
</evidence>
<evidence type="ECO:0000256" key="3">
    <source>
        <dbReference type="ARBA" id="ARBA00022679"/>
    </source>
</evidence>
<evidence type="ECO:0000313" key="10">
    <source>
        <dbReference type="Proteomes" id="UP000191933"/>
    </source>
</evidence>
<dbReference type="PROSITE" id="PS00094">
    <property type="entry name" value="C5_MTASE_1"/>
    <property type="match status" value="1"/>
</dbReference>
<name>A0A9W5B2P1_9HYPH</name>
<dbReference type="InterPro" id="IPR050750">
    <property type="entry name" value="C5-MTase"/>
</dbReference>
<keyword evidence="2 7" id="KW-0489">Methyltransferase</keyword>
<evidence type="ECO:0000256" key="6">
    <source>
        <dbReference type="ARBA" id="ARBA00047422"/>
    </source>
</evidence>